<dbReference type="PIRSF" id="PIRSF000709">
    <property type="entry name" value="6PFK_2-Ptase"/>
    <property type="match status" value="1"/>
</dbReference>
<reference evidence="1 2" key="1">
    <citation type="submission" date="2022-07" db="EMBL/GenBank/DDBJ databases">
        <title>A copper resistant bacterium isolated from sediment samples of deep sea hydrothermal areas.</title>
        <authorList>
            <person name="Zeng X."/>
        </authorList>
    </citation>
    <scope>NUCLEOTIDE SEQUENCE [LARGE SCALE GENOMIC DNA]</scope>
    <source>
        <strain evidence="2">CuT 6</strain>
    </source>
</reference>
<dbReference type="PANTHER" id="PTHR48100">
    <property type="entry name" value="BROAD-SPECIFICITY PHOSPHATASE YOR283W-RELATED"/>
    <property type="match status" value="1"/>
</dbReference>
<dbReference type="Proteomes" id="UP001475781">
    <property type="component" value="Chromosome"/>
</dbReference>
<name>A0ABZ2W4S1_9GAMM</name>
<dbReference type="InterPro" id="IPR013078">
    <property type="entry name" value="His_Pase_superF_clade-1"/>
</dbReference>
<protein>
    <submittedName>
        <fullName evidence="1">Histidine phosphatase family protein</fullName>
    </submittedName>
</protein>
<dbReference type="RefSeq" id="WP_341582315.1">
    <property type="nucleotide sequence ID" value="NZ_CP101118.1"/>
</dbReference>
<dbReference type="InterPro" id="IPR050275">
    <property type="entry name" value="PGM_Phosphatase"/>
</dbReference>
<sequence>MIYFLRHGETDYNRHSLWMGRLDQPLNAAGVAQAQQTAERLAQMSLGQIITSPLSRAQDTATIIANRHPDNPPVKVADWLIERDYGRFEGLKKTPANRAAIENDLTTETMAELFTRLAPIRHIDETKSDTLIISHSGIYRCLVSSYGYTPDPDKSTLSNAEFVTITPPQLTQNQQNH</sequence>
<dbReference type="SMART" id="SM00855">
    <property type="entry name" value="PGAM"/>
    <property type="match status" value="1"/>
</dbReference>
<accession>A0ABZ2W4S1</accession>
<dbReference type="EMBL" id="CP101118">
    <property type="protein sequence ID" value="WZF89772.1"/>
    <property type="molecule type" value="Genomic_DNA"/>
</dbReference>
<dbReference type="Gene3D" id="3.40.50.1240">
    <property type="entry name" value="Phosphoglycerate mutase-like"/>
    <property type="match status" value="1"/>
</dbReference>
<dbReference type="Pfam" id="PF00300">
    <property type="entry name" value="His_Phos_1"/>
    <property type="match status" value="1"/>
</dbReference>
<dbReference type="InterPro" id="IPR029033">
    <property type="entry name" value="His_PPase_superfam"/>
</dbReference>
<evidence type="ECO:0000313" key="2">
    <source>
        <dbReference type="Proteomes" id="UP001475781"/>
    </source>
</evidence>
<dbReference type="PANTHER" id="PTHR48100:SF1">
    <property type="entry name" value="HISTIDINE PHOSPHATASE FAMILY PROTEIN-RELATED"/>
    <property type="match status" value="1"/>
</dbReference>
<organism evidence="1 2">
    <name type="scientific">Marinobacter metalliresistant</name>
    <dbReference type="NCBI Taxonomy" id="2961995"/>
    <lineage>
        <taxon>Bacteria</taxon>
        <taxon>Pseudomonadati</taxon>
        <taxon>Pseudomonadota</taxon>
        <taxon>Gammaproteobacteria</taxon>
        <taxon>Pseudomonadales</taxon>
        <taxon>Marinobacteraceae</taxon>
        <taxon>Marinobacter</taxon>
    </lineage>
</organism>
<evidence type="ECO:0000313" key="1">
    <source>
        <dbReference type="EMBL" id="WZF89772.1"/>
    </source>
</evidence>
<keyword evidence="2" id="KW-1185">Reference proteome</keyword>
<proteinExistence type="predicted"/>
<gene>
    <name evidence="1" type="ORF">NLK58_06135</name>
</gene>
<dbReference type="SUPFAM" id="SSF53254">
    <property type="entry name" value="Phosphoglycerate mutase-like"/>
    <property type="match status" value="1"/>
</dbReference>
<dbReference type="CDD" id="cd07067">
    <property type="entry name" value="HP_PGM_like"/>
    <property type="match status" value="1"/>
</dbReference>